<dbReference type="EnsemblPlants" id="KQJ96071">
    <property type="protein sequence ID" value="KQJ96071"/>
    <property type="gene ID" value="BRADI_3g20780v3"/>
</dbReference>
<proteinExistence type="predicted"/>
<dbReference type="Pfam" id="PF23622">
    <property type="entry name" value="LRR_At1g61320_AtMIF1"/>
    <property type="match status" value="1"/>
</dbReference>
<dbReference type="Gene3D" id="1.20.1280.50">
    <property type="match status" value="1"/>
</dbReference>
<dbReference type="InterPro" id="IPR032675">
    <property type="entry name" value="LRR_dom_sf"/>
</dbReference>
<dbReference type="AlphaFoldDB" id="A0A0Q3F8G4"/>
<evidence type="ECO:0000259" key="1">
    <source>
        <dbReference type="Pfam" id="PF00646"/>
    </source>
</evidence>
<dbReference type="Pfam" id="PF00646">
    <property type="entry name" value="F-box"/>
    <property type="match status" value="1"/>
</dbReference>
<dbReference type="InterPro" id="IPR036047">
    <property type="entry name" value="F-box-like_dom_sf"/>
</dbReference>
<feature type="domain" description="At1g61320/AtMIF1 LRR" evidence="2">
    <location>
        <begin position="136"/>
        <end position="405"/>
    </location>
</feature>
<protein>
    <submittedName>
        <fullName evidence="3 4">Uncharacterized protein</fullName>
    </submittedName>
</protein>
<dbReference type="InterPro" id="IPR055357">
    <property type="entry name" value="LRR_At1g61320_AtMIF1"/>
</dbReference>
<reference evidence="4" key="3">
    <citation type="submission" date="2018-08" db="UniProtKB">
        <authorList>
            <consortium name="EnsemblPlants"/>
        </authorList>
    </citation>
    <scope>IDENTIFICATION</scope>
    <source>
        <strain evidence="4">cv. Bd21</strain>
    </source>
</reference>
<dbReference type="InParanoid" id="A0A0Q3F8G4"/>
<evidence type="ECO:0000259" key="2">
    <source>
        <dbReference type="Pfam" id="PF23622"/>
    </source>
</evidence>
<name>A0A0Q3F8G4_BRADI</name>
<organism evidence="3">
    <name type="scientific">Brachypodium distachyon</name>
    <name type="common">Purple false brome</name>
    <name type="synonym">Trachynia distachya</name>
    <dbReference type="NCBI Taxonomy" id="15368"/>
    <lineage>
        <taxon>Eukaryota</taxon>
        <taxon>Viridiplantae</taxon>
        <taxon>Streptophyta</taxon>
        <taxon>Embryophyta</taxon>
        <taxon>Tracheophyta</taxon>
        <taxon>Spermatophyta</taxon>
        <taxon>Magnoliopsida</taxon>
        <taxon>Liliopsida</taxon>
        <taxon>Poales</taxon>
        <taxon>Poaceae</taxon>
        <taxon>BOP clade</taxon>
        <taxon>Pooideae</taxon>
        <taxon>Stipodae</taxon>
        <taxon>Brachypodieae</taxon>
        <taxon>Brachypodium</taxon>
    </lineage>
</organism>
<dbReference type="SUPFAM" id="SSF52047">
    <property type="entry name" value="RNI-like"/>
    <property type="match status" value="1"/>
</dbReference>
<accession>A0A0Q3F8G4</accession>
<reference evidence="3 4" key="1">
    <citation type="journal article" date="2010" name="Nature">
        <title>Genome sequencing and analysis of the model grass Brachypodium distachyon.</title>
        <authorList>
            <consortium name="International Brachypodium Initiative"/>
        </authorList>
    </citation>
    <scope>NUCLEOTIDE SEQUENCE [LARGE SCALE GENOMIC DNA]</scope>
    <source>
        <strain evidence="3 4">Bd21</strain>
    </source>
</reference>
<dbReference type="EMBL" id="CM000882">
    <property type="protein sequence ID" value="KQJ96071.1"/>
    <property type="molecule type" value="Genomic_DNA"/>
</dbReference>
<dbReference type="Proteomes" id="UP000008810">
    <property type="component" value="Chromosome 3"/>
</dbReference>
<evidence type="ECO:0000313" key="5">
    <source>
        <dbReference type="Proteomes" id="UP000008810"/>
    </source>
</evidence>
<sequence length="442" mass="50697">MNIIGDDRLSSLTDDILLNILDRLNVRNAARTSVLSRRWRHLPSMLSHLKIDSILTRRGSSQYTIRSLTIDFFLQDDDMISIGHAVGQSMATQEVEIADFTVLTDRDDISCNDDHLIGYGRQFMLFFDACPVAFGGLTHLRLENLRLGELGISNVLITCKRLQYLRLFNCDSGSLKVLQLEHSQLSELSIVDCSFERVELNSLPRLIRMTFQGWITFQDPLSLGYVPLLEALCLTNVCLSWHKMVKLSKFLVDTSLRNLKLGFECEKVGICFHRLRFVYLDDIPEGYDLTWTLFILEVASNLKDLYLTVWDHLCKMVTDEEDRKSHSYSEKKGVEWKSPSSSFQHRNLTTLVIFGFQSKDYMVGYVRRVMEAAVNLSDVFLYAKMSCGECLPIPRDKLCFPFTQRNQRLVNERITKGINSSALVSFKEGSIRADHLAKITFP</sequence>
<keyword evidence="5" id="KW-1185">Reference proteome</keyword>
<dbReference type="Gramene" id="KQJ96071">
    <property type="protein sequence ID" value="KQJ96071"/>
    <property type="gene ID" value="BRADI_3g20780v3"/>
</dbReference>
<evidence type="ECO:0000313" key="3">
    <source>
        <dbReference type="EMBL" id="KQJ96071.1"/>
    </source>
</evidence>
<reference evidence="3" key="2">
    <citation type="submission" date="2017-06" db="EMBL/GenBank/DDBJ databases">
        <title>WGS assembly of Brachypodium distachyon.</title>
        <authorList>
            <consortium name="The International Brachypodium Initiative"/>
            <person name="Lucas S."/>
            <person name="Harmon-Smith M."/>
            <person name="Lail K."/>
            <person name="Tice H."/>
            <person name="Grimwood J."/>
            <person name="Bruce D."/>
            <person name="Barry K."/>
            <person name="Shu S."/>
            <person name="Lindquist E."/>
            <person name="Wang M."/>
            <person name="Pitluck S."/>
            <person name="Vogel J.P."/>
            <person name="Garvin D.F."/>
            <person name="Mockler T.C."/>
            <person name="Schmutz J."/>
            <person name="Rokhsar D."/>
            <person name="Bevan M.W."/>
        </authorList>
    </citation>
    <scope>NUCLEOTIDE SEQUENCE</scope>
    <source>
        <strain evidence="3">Bd21</strain>
    </source>
</reference>
<dbReference type="InterPro" id="IPR044997">
    <property type="entry name" value="F-box_plant"/>
</dbReference>
<dbReference type="Gene3D" id="3.80.10.10">
    <property type="entry name" value="Ribonuclease Inhibitor"/>
    <property type="match status" value="1"/>
</dbReference>
<dbReference type="SUPFAM" id="SSF81383">
    <property type="entry name" value="F-box domain"/>
    <property type="match status" value="1"/>
</dbReference>
<feature type="domain" description="F-box" evidence="1">
    <location>
        <begin position="9"/>
        <end position="44"/>
    </location>
</feature>
<dbReference type="PANTHER" id="PTHR32153">
    <property type="entry name" value="OJ000223_09.16 PROTEIN"/>
    <property type="match status" value="1"/>
</dbReference>
<gene>
    <name evidence="3" type="ORF">BRADI_3g20780v3</name>
</gene>
<dbReference type="InterPro" id="IPR001810">
    <property type="entry name" value="F-box_dom"/>
</dbReference>
<evidence type="ECO:0000313" key="4">
    <source>
        <dbReference type="EnsemblPlants" id="KQJ96071"/>
    </source>
</evidence>